<dbReference type="GO" id="GO:0042802">
    <property type="term" value="F:identical protein binding"/>
    <property type="evidence" value="ECO:0007669"/>
    <property type="project" value="InterPro"/>
</dbReference>
<dbReference type="Pfam" id="PF09731">
    <property type="entry name" value="Mitofilin"/>
    <property type="match status" value="2"/>
</dbReference>
<keyword evidence="5 7" id="KW-0496">Mitochondrion</keyword>
<evidence type="ECO:0000256" key="6">
    <source>
        <dbReference type="ARBA" id="ARBA00023136"/>
    </source>
</evidence>
<dbReference type="PANTHER" id="PTHR15415">
    <property type="entry name" value="MITOFILIN"/>
    <property type="match status" value="1"/>
</dbReference>
<dbReference type="EMBL" id="GEBQ01025002">
    <property type="protein sequence ID" value="JAT14975.1"/>
    <property type="molecule type" value="Transcribed_RNA"/>
</dbReference>
<evidence type="ECO:0000256" key="4">
    <source>
        <dbReference type="ARBA" id="ARBA00022989"/>
    </source>
</evidence>
<dbReference type="GO" id="GO:0061617">
    <property type="term" value="C:MICOS complex"/>
    <property type="evidence" value="ECO:0007669"/>
    <property type="project" value="TreeGrafter"/>
</dbReference>
<dbReference type="GO" id="GO:0042407">
    <property type="term" value="P:cristae formation"/>
    <property type="evidence" value="ECO:0007669"/>
    <property type="project" value="TreeGrafter"/>
</dbReference>
<gene>
    <name evidence="8" type="ORF">g.31534</name>
</gene>
<keyword evidence="2 7" id="KW-0812">Transmembrane</keyword>
<keyword evidence="6" id="KW-0472">Membrane</keyword>
<comment type="subcellular location">
    <subcellularLocation>
        <location evidence="7">Mitochondrion inner membrane</location>
        <topology evidence="7">Single-pass membrane protein</topology>
    </subcellularLocation>
</comment>
<accession>A0A1B6KU49</accession>
<comment type="similarity">
    <text evidence="1 7">Belongs to the MICOS complex subunit Mic60 family.</text>
</comment>
<protein>
    <recommendedName>
        <fullName evidence="7">MICOS complex subunit MIC60</fullName>
    </recommendedName>
    <alternativeName>
        <fullName evidence="7">Mitofilin</fullName>
    </alternativeName>
</protein>
<evidence type="ECO:0000256" key="1">
    <source>
        <dbReference type="ARBA" id="ARBA00010877"/>
    </source>
</evidence>
<feature type="non-terminal residue" evidence="8">
    <location>
        <position position="1"/>
    </location>
</feature>
<keyword evidence="4" id="KW-1133">Transmembrane helix</keyword>
<dbReference type="PANTHER" id="PTHR15415:SF7">
    <property type="entry name" value="MICOS COMPLEX SUBUNIT MIC60"/>
    <property type="match status" value="1"/>
</dbReference>
<proteinExistence type="inferred from homology"/>
<reference evidence="8" key="1">
    <citation type="submission" date="2015-11" db="EMBL/GenBank/DDBJ databases">
        <title>De novo transcriptome assembly of four potential Pierce s Disease insect vectors from Arizona vineyards.</title>
        <authorList>
            <person name="Tassone E.E."/>
        </authorList>
    </citation>
    <scope>NUCLEOTIDE SEQUENCE</scope>
</reference>
<organism evidence="8">
    <name type="scientific">Graphocephala atropunctata</name>
    <dbReference type="NCBI Taxonomy" id="36148"/>
    <lineage>
        <taxon>Eukaryota</taxon>
        <taxon>Metazoa</taxon>
        <taxon>Ecdysozoa</taxon>
        <taxon>Arthropoda</taxon>
        <taxon>Hexapoda</taxon>
        <taxon>Insecta</taxon>
        <taxon>Pterygota</taxon>
        <taxon>Neoptera</taxon>
        <taxon>Paraneoptera</taxon>
        <taxon>Hemiptera</taxon>
        <taxon>Auchenorrhyncha</taxon>
        <taxon>Membracoidea</taxon>
        <taxon>Cicadellidae</taxon>
        <taxon>Cicadellinae</taxon>
        <taxon>Cicadellini</taxon>
        <taxon>Graphocephala</taxon>
    </lineage>
</organism>
<evidence type="ECO:0000313" key="8">
    <source>
        <dbReference type="EMBL" id="JAT14975.1"/>
    </source>
</evidence>
<dbReference type="InterPro" id="IPR019133">
    <property type="entry name" value="MIC60"/>
</dbReference>
<evidence type="ECO:0000256" key="3">
    <source>
        <dbReference type="ARBA" id="ARBA00022792"/>
    </source>
</evidence>
<evidence type="ECO:0000256" key="2">
    <source>
        <dbReference type="ARBA" id="ARBA00022692"/>
    </source>
</evidence>
<feature type="non-terminal residue" evidence="8">
    <location>
        <position position="207"/>
    </location>
</feature>
<sequence>VERGVESESRLKERFLTLQTEVRKVAGVPEGEVSLLQLLVARLQSALYVDEAIPQLELDNEPIDVDQLNNYEVLHRARYYVDRGELDQAVRYLHLLKGPSGKVASDWIRDVVVYLETRQAAELVQRITEYRMYSLCRYYVVRGELDQAVRYLHLLKGPSGKVASDWIRDVVVYLETRQAAELVQRITEYRMYSLCRYYVVRGELDQA</sequence>
<comment type="function">
    <text evidence="7">Component of the MICOS complex, a large protein complex of the mitochondrial inner membrane that plays crucial roles in the maintenance of crista junctions, inner membrane architecture, and formation of contact sites to the outer membrane.</text>
</comment>
<name>A0A1B6KU49_9HEMI</name>
<comment type="subunit">
    <text evidence="7">Component of the mitochondrial contact site and cristae organizing system (MICOS) complex.</text>
</comment>
<evidence type="ECO:0000256" key="7">
    <source>
        <dbReference type="RuleBase" id="RU363000"/>
    </source>
</evidence>
<keyword evidence="3 7" id="KW-0999">Mitochondrion inner membrane</keyword>
<dbReference type="AlphaFoldDB" id="A0A1B6KU49"/>
<evidence type="ECO:0000256" key="5">
    <source>
        <dbReference type="ARBA" id="ARBA00023128"/>
    </source>
</evidence>